<organism evidence="6 7">
    <name type="scientific">Sphaerisporangium krabiense</name>
    <dbReference type="NCBI Taxonomy" id="763782"/>
    <lineage>
        <taxon>Bacteria</taxon>
        <taxon>Bacillati</taxon>
        <taxon>Actinomycetota</taxon>
        <taxon>Actinomycetes</taxon>
        <taxon>Streptosporangiales</taxon>
        <taxon>Streptosporangiaceae</taxon>
        <taxon>Sphaerisporangium</taxon>
    </lineage>
</organism>
<feature type="repeat" description="TPR" evidence="3">
    <location>
        <begin position="876"/>
        <end position="909"/>
    </location>
</feature>
<dbReference type="SUPFAM" id="SSF48452">
    <property type="entry name" value="TPR-like"/>
    <property type="match status" value="2"/>
</dbReference>
<dbReference type="PROSITE" id="PS50005">
    <property type="entry name" value="TPR"/>
    <property type="match status" value="2"/>
</dbReference>
<dbReference type="InterPro" id="IPR027417">
    <property type="entry name" value="P-loop_NTPase"/>
</dbReference>
<dbReference type="SMART" id="SM01043">
    <property type="entry name" value="BTAD"/>
    <property type="match status" value="1"/>
</dbReference>
<evidence type="ECO:0000256" key="2">
    <source>
        <dbReference type="ARBA" id="ARBA00023163"/>
    </source>
</evidence>
<comment type="caution">
    <text evidence="6">The sequence shown here is derived from an EMBL/GenBank/DDBJ whole genome shotgun (WGS) entry which is preliminary data.</text>
</comment>
<dbReference type="SUPFAM" id="SSF52540">
    <property type="entry name" value="P-loop containing nucleoside triphosphate hydrolases"/>
    <property type="match status" value="1"/>
</dbReference>
<dbReference type="Gene3D" id="3.40.50.300">
    <property type="entry name" value="P-loop containing nucleotide triphosphate hydrolases"/>
    <property type="match status" value="1"/>
</dbReference>
<keyword evidence="6" id="KW-0238">DNA-binding</keyword>
<feature type="repeat" description="TPR" evidence="3">
    <location>
        <begin position="796"/>
        <end position="829"/>
    </location>
</feature>
<dbReference type="AlphaFoldDB" id="A0A7W8ZAB8"/>
<evidence type="ECO:0000256" key="3">
    <source>
        <dbReference type="PROSITE-ProRule" id="PRU00339"/>
    </source>
</evidence>
<feature type="region of interest" description="Disordered" evidence="4">
    <location>
        <begin position="945"/>
        <end position="974"/>
    </location>
</feature>
<dbReference type="SMART" id="SM00028">
    <property type="entry name" value="TPR"/>
    <property type="match status" value="3"/>
</dbReference>
<evidence type="ECO:0000259" key="5">
    <source>
        <dbReference type="SMART" id="SM01043"/>
    </source>
</evidence>
<dbReference type="PRINTS" id="PR00364">
    <property type="entry name" value="DISEASERSIST"/>
</dbReference>
<name>A0A7W8ZAB8_9ACTN</name>
<dbReference type="PANTHER" id="PTHR35807:SF1">
    <property type="entry name" value="TRANSCRIPTIONAL REGULATOR REDD"/>
    <property type="match status" value="1"/>
</dbReference>
<protein>
    <submittedName>
        <fullName evidence="6">DNA-binding SARP family transcriptional activator</fullName>
    </submittedName>
</protein>
<keyword evidence="3" id="KW-0802">TPR repeat</keyword>
<keyword evidence="7" id="KW-1185">Reference proteome</keyword>
<evidence type="ECO:0000256" key="4">
    <source>
        <dbReference type="SAM" id="MobiDB-lite"/>
    </source>
</evidence>
<evidence type="ECO:0000313" key="6">
    <source>
        <dbReference type="EMBL" id="MBB5630281.1"/>
    </source>
</evidence>
<dbReference type="Pfam" id="PF13424">
    <property type="entry name" value="TPR_12"/>
    <property type="match status" value="2"/>
</dbReference>
<dbReference type="Gene3D" id="1.25.40.10">
    <property type="entry name" value="Tetratricopeptide repeat domain"/>
    <property type="match status" value="3"/>
</dbReference>
<dbReference type="GO" id="GO:0003677">
    <property type="term" value="F:DNA binding"/>
    <property type="evidence" value="ECO:0007669"/>
    <property type="project" value="UniProtKB-KW"/>
</dbReference>
<dbReference type="RefSeq" id="WP_184616773.1">
    <property type="nucleotide sequence ID" value="NZ_BOOS01000021.1"/>
</dbReference>
<dbReference type="EMBL" id="JACHBR010000002">
    <property type="protein sequence ID" value="MBB5630281.1"/>
    <property type="molecule type" value="Genomic_DNA"/>
</dbReference>
<dbReference type="InterPro" id="IPR016032">
    <property type="entry name" value="Sig_transdc_resp-reg_C-effctor"/>
</dbReference>
<dbReference type="Gene3D" id="1.10.10.10">
    <property type="entry name" value="Winged helix-like DNA-binding domain superfamily/Winged helix DNA-binding domain"/>
    <property type="match status" value="1"/>
</dbReference>
<feature type="region of interest" description="Disordered" evidence="4">
    <location>
        <begin position="277"/>
        <end position="299"/>
    </location>
</feature>
<dbReference type="PANTHER" id="PTHR35807">
    <property type="entry name" value="TRANSCRIPTIONAL REGULATOR REDD-RELATED"/>
    <property type="match status" value="1"/>
</dbReference>
<keyword evidence="2" id="KW-0804">Transcription</keyword>
<evidence type="ECO:0000313" key="7">
    <source>
        <dbReference type="Proteomes" id="UP000588112"/>
    </source>
</evidence>
<dbReference type="Proteomes" id="UP000588112">
    <property type="component" value="Unassembled WGS sequence"/>
</dbReference>
<feature type="domain" description="Bacterial transcriptional activator" evidence="5">
    <location>
        <begin position="131"/>
        <end position="276"/>
    </location>
</feature>
<dbReference type="InterPro" id="IPR005158">
    <property type="entry name" value="BTAD"/>
</dbReference>
<dbReference type="InterPro" id="IPR051677">
    <property type="entry name" value="AfsR-DnrI-RedD_regulator"/>
</dbReference>
<dbReference type="Pfam" id="PF03704">
    <property type="entry name" value="BTAD"/>
    <property type="match status" value="1"/>
</dbReference>
<gene>
    <name evidence="6" type="ORF">BJ981_006045</name>
</gene>
<dbReference type="InterPro" id="IPR036388">
    <property type="entry name" value="WH-like_DNA-bd_sf"/>
</dbReference>
<sequence length="974" mass="104595">MTVSARARSPRDRAADATADSTADAAGDGLARFQVLGPLTVTSGAGGDAREVPVPGNKLRVALAGLLLRPGETVPVGRLVAWLWDEEPEDHDRARATVHTYVNRLRRLPEIRDVVRTVPDGYRADVGPGVLDLLRFRALTGHAGRAAAAGDLEGAARAYAEAMGLWRRPLLSNAESAALHGDEVAPLTEEWLHAQERWADIRLSTGGHAELVAPLRELTRAHPLREPFWERLMLALYRSGRPAEALRAYQEVGAVLAEDLGVDPGPALRDLHRSILTEDPSLGPAPGRATLKPPAQVPRQLRPDIPGFAGRKAELAALDRVLAGASPSQAGTIVSLQGTAGSGKTALAVHWAHRARERFPDGQLYLDLHGYGQGRPVQAAAALETLLRSLGTPPDRVPAGLEERSALYRTLLAGRRTLVLLDNAGGSEQVRPLVPGAGGVLIVTSRNQLRGLIVQYGARRVILDQMPAAEAVELLAGVLGPERVAADPAAVAEIVERCARLPLALRIFAERAARFPGTPLRRLVADLRDERTRLAALDTGDGDDTDLRTVFSWTYRALDPDSARLFRLLGLHPGPEVGVGAAAALAGEDAAAVTRLLDRLTADHLLRSRSPGRYDFHDLLRDYAAEQARLAGDADPQSGADPLRRVVEWYVRTAREAAAHLPPGGRELPPEPEGAGVVPQEFDDAERAVGWYEEEFPNLVAAVRHAAAREWHDAAWRLGRAMAPFAEFHVPGPAWLDVRRAAVRACRRGGAAVEEGWALAGLAATYARLGRLEEAAARYGDALAVARRTGDRDLEGEALTHLGRAYFRLGRHDRAVECHDRALTIARGGGDRRLEAGTLNHIAENDNGLGRHEEAARGSLEALAIYTELGDRYHRAEALRTLGTAHAALGRLAEAAAAFDAALEIMRDFEDRRGEAGVLSRLGDVLAASGDRDGARARRREAAAIVAELGDDHPARPPGGPAKTGPRSSDPRRA</sequence>
<evidence type="ECO:0000256" key="1">
    <source>
        <dbReference type="ARBA" id="ARBA00023015"/>
    </source>
</evidence>
<dbReference type="InterPro" id="IPR011990">
    <property type="entry name" value="TPR-like_helical_dom_sf"/>
</dbReference>
<proteinExistence type="predicted"/>
<keyword evidence="1" id="KW-0805">Transcription regulation</keyword>
<dbReference type="GO" id="GO:0006355">
    <property type="term" value="P:regulation of DNA-templated transcription"/>
    <property type="evidence" value="ECO:0007669"/>
    <property type="project" value="InterPro"/>
</dbReference>
<reference evidence="6 7" key="1">
    <citation type="submission" date="2020-08" db="EMBL/GenBank/DDBJ databases">
        <title>Sequencing the genomes of 1000 actinobacteria strains.</title>
        <authorList>
            <person name="Klenk H.-P."/>
        </authorList>
    </citation>
    <scope>NUCLEOTIDE SEQUENCE [LARGE SCALE GENOMIC DNA]</scope>
    <source>
        <strain evidence="6 7">DSM 45790</strain>
    </source>
</reference>
<accession>A0A7W8ZAB8</accession>
<dbReference type="CDD" id="cd15831">
    <property type="entry name" value="BTAD"/>
    <property type="match status" value="1"/>
</dbReference>
<dbReference type="InterPro" id="IPR019734">
    <property type="entry name" value="TPR_rpt"/>
</dbReference>
<dbReference type="SUPFAM" id="SSF46894">
    <property type="entry name" value="C-terminal effector domain of the bipartite response regulators"/>
    <property type="match status" value="1"/>
</dbReference>
<feature type="region of interest" description="Disordered" evidence="4">
    <location>
        <begin position="1"/>
        <end position="21"/>
    </location>
</feature>